<sequence length="101" mass="11578">MKAYSVDIRTKIITAYLDCEGSMTRLAKRVKVSRNFVFRIIKKFKETGNISPGKQGNNRASKLEPFTEFIKSMLSDHPSLTLSEMVEILEKDKQITVHITK</sequence>
<dbReference type="SUPFAM" id="SSF46689">
    <property type="entry name" value="Homeodomain-like"/>
    <property type="match status" value="1"/>
</dbReference>
<dbReference type="EMBL" id="MKZS01000001">
    <property type="protein sequence ID" value="OLT58273.1"/>
    <property type="molecule type" value="Genomic_DNA"/>
</dbReference>
<accession>A0A1U7MX54</accession>
<name>A0A1U7MX54_9CYAN</name>
<evidence type="ECO:0000313" key="2">
    <source>
        <dbReference type="Proteomes" id="UP000186657"/>
    </source>
</evidence>
<keyword evidence="2" id="KW-1185">Reference proteome</keyword>
<evidence type="ECO:0000313" key="1">
    <source>
        <dbReference type="EMBL" id="OLT58273.1"/>
    </source>
</evidence>
<reference evidence="1 2" key="1">
    <citation type="submission" date="2016-10" db="EMBL/GenBank/DDBJ databases">
        <title>Comparative genomics uncovers the prolific and rare metabolic potential of the cyanobacterial genus Moorea.</title>
        <authorList>
            <person name="Leao T."/>
            <person name="Castelao G."/>
            <person name="Korobeynikov A."/>
            <person name="Monroe E.A."/>
            <person name="Podell S."/>
            <person name="Glukhov E."/>
            <person name="Allen E."/>
            <person name="Gerwick W.H."/>
            <person name="Gerwick L."/>
        </authorList>
    </citation>
    <scope>NUCLEOTIDE SEQUENCE [LARGE SCALE GENOMIC DNA]</scope>
    <source>
        <strain evidence="1 2">PNG5-198</strain>
    </source>
</reference>
<gene>
    <name evidence="1" type="ORF">BJP37_03650</name>
</gene>
<dbReference type="RefSeq" id="WP_075896595.1">
    <property type="nucleotide sequence ID" value="NZ_MKZS01000001.1"/>
</dbReference>
<proteinExistence type="predicted"/>
<organism evidence="1 2">
    <name type="scientific">Moorena bouillonii PNG</name>
    <dbReference type="NCBI Taxonomy" id="568701"/>
    <lineage>
        <taxon>Bacteria</taxon>
        <taxon>Bacillati</taxon>
        <taxon>Cyanobacteriota</taxon>
        <taxon>Cyanophyceae</taxon>
        <taxon>Coleofasciculales</taxon>
        <taxon>Coleofasciculaceae</taxon>
        <taxon>Moorena</taxon>
    </lineage>
</organism>
<dbReference type="AlphaFoldDB" id="A0A1U7MX54"/>
<dbReference type="Gene3D" id="1.10.10.10">
    <property type="entry name" value="Winged helix-like DNA-binding domain superfamily/Winged helix DNA-binding domain"/>
    <property type="match status" value="1"/>
</dbReference>
<comment type="caution">
    <text evidence="1">The sequence shown here is derived from an EMBL/GenBank/DDBJ whole genome shotgun (WGS) entry which is preliminary data.</text>
</comment>
<protein>
    <submittedName>
        <fullName evidence="1">Uncharacterized protein</fullName>
    </submittedName>
</protein>
<dbReference type="InterPro" id="IPR009057">
    <property type="entry name" value="Homeodomain-like_sf"/>
</dbReference>
<dbReference type="Proteomes" id="UP000186657">
    <property type="component" value="Unassembled WGS sequence"/>
</dbReference>
<dbReference type="InterPro" id="IPR036388">
    <property type="entry name" value="WH-like_DNA-bd_sf"/>
</dbReference>